<dbReference type="InterPro" id="IPR026045">
    <property type="entry name" value="Ferric-bd"/>
</dbReference>
<dbReference type="Gene3D" id="3.40.190.10">
    <property type="entry name" value="Periplasmic binding protein-like II"/>
    <property type="match status" value="2"/>
</dbReference>
<reference evidence="5 6" key="1">
    <citation type="submission" date="2018-04" db="EMBL/GenBank/DDBJ databases">
        <title>Genomic Encyclopedia of Type Strains, Phase IV (KMG-IV): sequencing the most valuable type-strain genomes for metagenomic binning, comparative biology and taxonomic classification.</title>
        <authorList>
            <person name="Goeker M."/>
        </authorList>
    </citation>
    <scope>NUCLEOTIDE SEQUENCE [LARGE SCALE GENOMIC DNA]</scope>
    <source>
        <strain evidence="5 6">DSM 104150</strain>
    </source>
</reference>
<keyword evidence="2 4" id="KW-0732">Signal</keyword>
<keyword evidence="6" id="KW-1185">Reference proteome</keyword>
<keyword evidence="3" id="KW-0408">Iron</keyword>
<sequence>MMTLRQFLTFAGTAATFLFAASPAHAETVNLYTTREPGLIQPLLSAFTRETGVDVRTIFIKDGLAERVAAEGERSPADVLMTVDFGNLIDLVDHDLVQAVDSEVLRAAVPAALRDAGNRWFALSMRARLVYAAKDLDLEGLTYEDLADPRWKGRFCMRSGLHPYSTALIAAYIAHHGEAAAEAWLQALKANLARKAGGGDREVARDILGQLCDIGVGNSYYVGRMRSGAGGPEQQKWGDAIQVVLPRFENGGTHVNISGAAVARHAPNRDQAVRLLEYLVSPAAQQIYAHVDFEYPVNEAAEPDPITAAYGTLQPDALPLTEIARHRRTASLMAERIGFDN</sequence>
<organism evidence="5 6">
    <name type="scientific">Sinimarinibacterium flocculans</name>
    <dbReference type="NCBI Taxonomy" id="985250"/>
    <lineage>
        <taxon>Bacteria</taxon>
        <taxon>Pseudomonadati</taxon>
        <taxon>Pseudomonadota</taxon>
        <taxon>Gammaproteobacteria</taxon>
        <taxon>Nevskiales</taxon>
        <taxon>Nevskiaceae</taxon>
        <taxon>Sinimarinibacterium</taxon>
    </lineage>
</organism>
<evidence type="ECO:0000256" key="2">
    <source>
        <dbReference type="ARBA" id="ARBA00022729"/>
    </source>
</evidence>
<evidence type="ECO:0000313" key="5">
    <source>
        <dbReference type="EMBL" id="PXV71514.1"/>
    </source>
</evidence>
<proteinExistence type="inferred from homology"/>
<feature type="signal peptide" evidence="4">
    <location>
        <begin position="1"/>
        <end position="26"/>
    </location>
</feature>
<keyword evidence="3" id="KW-0479">Metal-binding</keyword>
<dbReference type="AlphaFoldDB" id="A0A318EKZ1"/>
<dbReference type="PANTHER" id="PTHR30006">
    <property type="entry name" value="THIAMINE-BINDING PERIPLASMIC PROTEIN-RELATED"/>
    <property type="match status" value="1"/>
</dbReference>
<comment type="similarity">
    <text evidence="1">Belongs to the bacterial solute-binding protein 1 family.</text>
</comment>
<evidence type="ECO:0000256" key="3">
    <source>
        <dbReference type="PIRSR" id="PIRSR002825-1"/>
    </source>
</evidence>
<dbReference type="Proteomes" id="UP000248330">
    <property type="component" value="Unassembled WGS sequence"/>
</dbReference>
<dbReference type="PIRSF" id="PIRSF002825">
    <property type="entry name" value="CfbpA"/>
    <property type="match status" value="1"/>
</dbReference>
<dbReference type="GO" id="GO:0030288">
    <property type="term" value="C:outer membrane-bounded periplasmic space"/>
    <property type="evidence" value="ECO:0007669"/>
    <property type="project" value="TreeGrafter"/>
</dbReference>
<dbReference type="SUPFAM" id="SSF53850">
    <property type="entry name" value="Periplasmic binding protein-like II"/>
    <property type="match status" value="1"/>
</dbReference>
<accession>A0A318EKZ1</accession>
<evidence type="ECO:0000256" key="4">
    <source>
        <dbReference type="SAM" id="SignalP"/>
    </source>
</evidence>
<dbReference type="PANTHER" id="PTHR30006:SF15">
    <property type="entry name" value="IRON-UTILIZATION PERIPLASMIC PROTEIN"/>
    <property type="match status" value="1"/>
</dbReference>
<dbReference type="EMBL" id="QICN01000001">
    <property type="protein sequence ID" value="PXV71514.1"/>
    <property type="molecule type" value="Genomic_DNA"/>
</dbReference>
<feature type="chain" id="PRO_5016407602" evidence="4">
    <location>
        <begin position="27"/>
        <end position="341"/>
    </location>
</feature>
<feature type="binding site" evidence="3">
    <location>
        <position position="221"/>
    </location>
    <ligand>
        <name>Fe cation</name>
        <dbReference type="ChEBI" id="CHEBI:24875"/>
    </ligand>
</feature>
<name>A0A318EKZ1_9GAMM</name>
<evidence type="ECO:0000313" key="6">
    <source>
        <dbReference type="Proteomes" id="UP000248330"/>
    </source>
</evidence>
<dbReference type="GO" id="GO:0046872">
    <property type="term" value="F:metal ion binding"/>
    <property type="evidence" value="ECO:0007669"/>
    <property type="project" value="UniProtKB-KW"/>
</dbReference>
<gene>
    <name evidence="5" type="ORF">C8D93_101565</name>
</gene>
<feature type="binding site" evidence="3">
    <location>
        <position position="220"/>
    </location>
    <ligand>
        <name>Fe cation</name>
        <dbReference type="ChEBI" id="CHEBI:24875"/>
    </ligand>
</feature>
<protein>
    <submittedName>
        <fullName evidence="5">Iron(III) transport system substrate-binding protein</fullName>
    </submittedName>
</protein>
<comment type="caution">
    <text evidence="5">The sequence shown here is derived from an EMBL/GenBank/DDBJ whole genome shotgun (WGS) entry which is preliminary data.</text>
</comment>
<evidence type="ECO:0000256" key="1">
    <source>
        <dbReference type="ARBA" id="ARBA00008520"/>
    </source>
</evidence>
<dbReference type="RefSeq" id="WP_170123859.1">
    <property type="nucleotide sequence ID" value="NZ_CAWNXA010000001.1"/>
</dbReference>
<dbReference type="Pfam" id="PF13343">
    <property type="entry name" value="SBP_bac_6"/>
    <property type="match status" value="1"/>
</dbReference>